<dbReference type="GO" id="GO:0003677">
    <property type="term" value="F:DNA binding"/>
    <property type="evidence" value="ECO:0007669"/>
    <property type="project" value="InterPro"/>
</dbReference>
<gene>
    <name evidence="3" type="ORF">SUH3_18545</name>
</gene>
<feature type="transmembrane region" description="Helical" evidence="1">
    <location>
        <begin position="119"/>
        <end position="140"/>
    </location>
</feature>
<feature type="transmembrane region" description="Helical" evidence="1">
    <location>
        <begin position="20"/>
        <end position="40"/>
    </location>
</feature>
<keyword evidence="1" id="KW-1133">Transmembrane helix</keyword>
<dbReference type="EMBL" id="JAMD01000004">
    <property type="protein sequence ID" value="KEJ96262.1"/>
    <property type="molecule type" value="Genomic_DNA"/>
</dbReference>
<name>A0A073JEW0_9RHOB</name>
<evidence type="ECO:0000313" key="4">
    <source>
        <dbReference type="Proteomes" id="UP000027746"/>
    </source>
</evidence>
<evidence type="ECO:0000256" key="1">
    <source>
        <dbReference type="SAM" id="Phobius"/>
    </source>
</evidence>
<feature type="transmembrane region" description="Helical" evidence="1">
    <location>
        <begin position="52"/>
        <end position="76"/>
    </location>
</feature>
<accession>A0A073JEW0</accession>
<dbReference type="Proteomes" id="UP000027746">
    <property type="component" value="Unassembled WGS sequence"/>
</dbReference>
<sequence>MAFDFPLMRKAALRLAASELGLYAAIVVVLMIVAAFSGPFGTYFHGPFLMRLLYWAVGIGGGIAVARTVRGVFARWPGALSYPLREPLILLAVTAIYTPLLQLWTVFLFEARTFETVSFWQLAAKVLAVCIMVSVMRFLVSELIKHMPAKPMHRTDRARLLRRLPDDADQTVLRLSAEGHIVHVVMAQARYALRMRFSDAVNEMDAADGFCTHRSHWVARVAIAGTKTCNGRPVLVLSNGDEVPVSRKYQPELEAEGIL</sequence>
<dbReference type="Gene3D" id="2.40.50.1020">
    <property type="entry name" value="LytTr DNA-binding domain"/>
    <property type="match status" value="1"/>
</dbReference>
<dbReference type="Pfam" id="PF04397">
    <property type="entry name" value="LytTR"/>
    <property type="match status" value="1"/>
</dbReference>
<dbReference type="InterPro" id="IPR007492">
    <property type="entry name" value="LytTR_DNA-bd_dom"/>
</dbReference>
<proteinExistence type="predicted"/>
<comment type="caution">
    <text evidence="3">The sequence shown here is derived from an EMBL/GenBank/DDBJ whole genome shotgun (WGS) entry which is preliminary data.</text>
</comment>
<keyword evidence="1" id="KW-0472">Membrane</keyword>
<dbReference type="PROSITE" id="PS50930">
    <property type="entry name" value="HTH_LYTTR"/>
    <property type="match status" value="1"/>
</dbReference>
<protein>
    <recommendedName>
        <fullName evidence="2">HTH LytTR-type domain-containing protein</fullName>
    </recommendedName>
</protein>
<feature type="domain" description="HTH LytTR-type" evidence="2">
    <location>
        <begin position="172"/>
        <end position="259"/>
    </location>
</feature>
<reference evidence="3 4" key="1">
    <citation type="submission" date="2014-01" db="EMBL/GenBank/DDBJ databases">
        <title>Sulfitobacter sp. H3 (MCCC 1A00686) Genome Sequencing.</title>
        <authorList>
            <person name="Lai Q."/>
            <person name="Hong Z."/>
        </authorList>
    </citation>
    <scope>NUCLEOTIDE SEQUENCE [LARGE SCALE GENOMIC DNA]</scope>
    <source>
        <strain evidence="3 4">H3</strain>
    </source>
</reference>
<evidence type="ECO:0000259" key="2">
    <source>
        <dbReference type="PROSITE" id="PS50930"/>
    </source>
</evidence>
<feature type="transmembrane region" description="Helical" evidence="1">
    <location>
        <begin position="88"/>
        <end position="107"/>
    </location>
</feature>
<keyword evidence="4" id="KW-1185">Reference proteome</keyword>
<dbReference type="SMART" id="SM00850">
    <property type="entry name" value="LytTR"/>
    <property type="match status" value="1"/>
</dbReference>
<evidence type="ECO:0000313" key="3">
    <source>
        <dbReference type="EMBL" id="KEJ96262.1"/>
    </source>
</evidence>
<organism evidence="3 4">
    <name type="scientific">Pseudosulfitobacter pseudonitzschiae</name>
    <dbReference type="NCBI Taxonomy" id="1402135"/>
    <lineage>
        <taxon>Bacteria</taxon>
        <taxon>Pseudomonadati</taxon>
        <taxon>Pseudomonadota</taxon>
        <taxon>Alphaproteobacteria</taxon>
        <taxon>Rhodobacterales</taxon>
        <taxon>Roseobacteraceae</taxon>
        <taxon>Pseudosulfitobacter</taxon>
    </lineage>
</organism>
<dbReference type="AlphaFoldDB" id="A0A073JEW0"/>
<keyword evidence="1" id="KW-0812">Transmembrane</keyword>